<evidence type="ECO:0000313" key="3">
    <source>
        <dbReference type="EMBL" id="MFC0272082.1"/>
    </source>
</evidence>
<keyword evidence="1" id="KW-0812">Transmembrane</keyword>
<keyword evidence="4" id="KW-1185">Reference proteome</keyword>
<feature type="transmembrane region" description="Helical" evidence="1">
    <location>
        <begin position="38"/>
        <end position="59"/>
    </location>
</feature>
<gene>
    <name evidence="3" type="ORF">ACFFIX_11530</name>
</gene>
<dbReference type="RefSeq" id="WP_378934029.1">
    <property type="nucleotide sequence ID" value="NZ_JBHLVO010000008.1"/>
</dbReference>
<evidence type="ECO:0000313" key="4">
    <source>
        <dbReference type="Proteomes" id="UP001589854"/>
    </source>
</evidence>
<feature type="transmembrane region" description="Helical" evidence="1">
    <location>
        <begin position="80"/>
        <end position="110"/>
    </location>
</feature>
<dbReference type="EMBL" id="JBHLVO010000008">
    <property type="protein sequence ID" value="MFC0272082.1"/>
    <property type="molecule type" value="Genomic_DNA"/>
</dbReference>
<feature type="transmembrane region" description="Helical" evidence="1">
    <location>
        <begin position="7"/>
        <end position="26"/>
    </location>
</feature>
<reference evidence="3 4" key="1">
    <citation type="submission" date="2024-09" db="EMBL/GenBank/DDBJ databases">
        <authorList>
            <person name="Sun Q."/>
            <person name="Mori K."/>
        </authorList>
    </citation>
    <scope>NUCLEOTIDE SEQUENCE [LARGE SCALE GENOMIC DNA]</scope>
    <source>
        <strain evidence="3 4">CCM 7228</strain>
    </source>
</reference>
<sequence>MKNLNMWVGFAILAFAGFIFWQALYFDYYSNIGPGPGLFPIWLSGLLIILSLLFIVSAFRTDKIYFSDVFPKGKQRTKIIRILGSILLFILISPYAGFTIAGILILFILFFGEMKWYTAIGTSVVTTLVIFLVFKSFLGVPLPVNIFGW</sequence>
<evidence type="ECO:0000256" key="1">
    <source>
        <dbReference type="SAM" id="Phobius"/>
    </source>
</evidence>
<keyword evidence="1" id="KW-0472">Membrane</keyword>
<comment type="caution">
    <text evidence="3">The sequence shown here is derived from an EMBL/GenBank/DDBJ whole genome shotgun (WGS) entry which is preliminary data.</text>
</comment>
<protein>
    <submittedName>
        <fullName evidence="3">Tripartite tricarboxylate transporter TctB family protein</fullName>
    </submittedName>
</protein>
<dbReference type="Proteomes" id="UP001589854">
    <property type="component" value="Unassembled WGS sequence"/>
</dbReference>
<evidence type="ECO:0000259" key="2">
    <source>
        <dbReference type="Pfam" id="PF07331"/>
    </source>
</evidence>
<accession>A0ABV6GGN5</accession>
<proteinExistence type="predicted"/>
<keyword evidence="1" id="KW-1133">Transmembrane helix</keyword>
<name>A0ABV6GGN5_9BACI</name>
<dbReference type="Pfam" id="PF07331">
    <property type="entry name" value="TctB"/>
    <property type="match status" value="1"/>
</dbReference>
<organism evidence="3 4">
    <name type="scientific">Metabacillus herbersteinensis</name>
    <dbReference type="NCBI Taxonomy" id="283816"/>
    <lineage>
        <taxon>Bacteria</taxon>
        <taxon>Bacillati</taxon>
        <taxon>Bacillota</taxon>
        <taxon>Bacilli</taxon>
        <taxon>Bacillales</taxon>
        <taxon>Bacillaceae</taxon>
        <taxon>Metabacillus</taxon>
    </lineage>
</organism>
<feature type="domain" description="DUF1468" evidence="2">
    <location>
        <begin position="7"/>
        <end position="143"/>
    </location>
</feature>
<dbReference type="InterPro" id="IPR009936">
    <property type="entry name" value="DUF1468"/>
</dbReference>